<evidence type="ECO:0000256" key="4">
    <source>
        <dbReference type="SAM" id="MobiDB-lite"/>
    </source>
</evidence>
<dbReference type="Pfam" id="PF05048">
    <property type="entry name" value="NosD"/>
    <property type="match status" value="1"/>
</dbReference>
<name>A0ABY9TSS6_9GAMM</name>
<evidence type="ECO:0000313" key="7">
    <source>
        <dbReference type="EMBL" id="WNC71800.1"/>
    </source>
</evidence>
<organism evidence="7 8">
    <name type="scientific">Thalassotalea psychrophila</name>
    <dbReference type="NCBI Taxonomy" id="3065647"/>
    <lineage>
        <taxon>Bacteria</taxon>
        <taxon>Pseudomonadati</taxon>
        <taxon>Pseudomonadota</taxon>
        <taxon>Gammaproteobacteria</taxon>
        <taxon>Alteromonadales</taxon>
        <taxon>Colwelliaceae</taxon>
        <taxon>Thalassotalea</taxon>
    </lineage>
</organism>
<dbReference type="InterPro" id="IPR026464">
    <property type="entry name" value="NosD_copper_fam"/>
</dbReference>
<dbReference type="InterPro" id="IPR012334">
    <property type="entry name" value="Pectin_lyas_fold"/>
</dbReference>
<dbReference type="Gene3D" id="2.160.20.10">
    <property type="entry name" value="Single-stranded right-handed beta-helix, Pectin lyase-like"/>
    <property type="match status" value="2"/>
</dbReference>
<dbReference type="RefSeq" id="WP_348390933.1">
    <property type="nucleotide sequence ID" value="NZ_CP134145.1"/>
</dbReference>
<dbReference type="InterPro" id="IPR006626">
    <property type="entry name" value="PbH1"/>
</dbReference>
<evidence type="ECO:0000259" key="6">
    <source>
        <dbReference type="SMART" id="SM00722"/>
    </source>
</evidence>
<dbReference type="Proteomes" id="UP001258994">
    <property type="component" value="Chromosome"/>
</dbReference>
<proteinExistence type="predicted"/>
<dbReference type="SMART" id="SM00710">
    <property type="entry name" value="PbH1"/>
    <property type="match status" value="9"/>
</dbReference>
<dbReference type="PANTHER" id="PTHR22990:SF15">
    <property type="entry name" value="F-BOX ONLY PROTEIN 10"/>
    <property type="match status" value="1"/>
</dbReference>
<keyword evidence="2" id="KW-0677">Repeat</keyword>
<sequence>MIKKLLLFLFLTMVVSSTAIAKEWQVSPQDNLQQILDSTLSGDVVILSNGTYFGNFSINQAITVRGKQGATIDSQGLGNGLHLHNSNITIEDLTIINWGDDLTEQNSAIYSDKKASNILIQNNQLQGSGFGIWLQKAEHIKVLNNTIIGNSNLRSADRGNGIQLSIVKHVLVRGNNVSNTRDGLYIISSQENVLQNNTMHDLRYGIHYMYSHNNKVLNNLAYNTRAGYALMSSKHLTVSGNTSKNSEDYGFLMNFITSSTITDNVIKNVWTKPENKVLGRDGKGLFVYNSAYNTISNNLINTAEIGIHLTAGSENTKVFGNSFINNPTQVKYVSNKKQEWSQDGKGNYWSNYLGWDMNNDNVGDVIFEPNDGIDKLVWQYPEMKMLMDSPAIVILRWVQKQFPILKPPGVKDSFPLMQSPHQSSKQNNTTSVAAYNKLSDTKH</sequence>
<feature type="region of interest" description="Disordered" evidence="4">
    <location>
        <begin position="413"/>
        <end position="443"/>
    </location>
</feature>
<dbReference type="EMBL" id="CP134145">
    <property type="protein sequence ID" value="WNC71800.1"/>
    <property type="molecule type" value="Genomic_DNA"/>
</dbReference>
<dbReference type="NCBIfam" id="TIGR03804">
    <property type="entry name" value="para_beta_helix"/>
    <property type="match status" value="3"/>
</dbReference>
<dbReference type="InterPro" id="IPR006633">
    <property type="entry name" value="Carb-bd_sugar_hydrolysis-dom"/>
</dbReference>
<feature type="chain" id="PRO_5045662843" evidence="5">
    <location>
        <begin position="22"/>
        <end position="443"/>
    </location>
</feature>
<evidence type="ECO:0000256" key="5">
    <source>
        <dbReference type="SAM" id="SignalP"/>
    </source>
</evidence>
<dbReference type="InterPro" id="IPR011050">
    <property type="entry name" value="Pectin_lyase_fold/virulence"/>
</dbReference>
<evidence type="ECO:0000313" key="8">
    <source>
        <dbReference type="Proteomes" id="UP001258994"/>
    </source>
</evidence>
<dbReference type="SUPFAM" id="SSF51126">
    <property type="entry name" value="Pectin lyase-like"/>
    <property type="match status" value="1"/>
</dbReference>
<gene>
    <name evidence="7" type="ORF">RGQ13_17015</name>
</gene>
<keyword evidence="5" id="KW-0732">Signal</keyword>
<evidence type="ECO:0000256" key="1">
    <source>
        <dbReference type="ARBA" id="ARBA00004906"/>
    </source>
</evidence>
<dbReference type="PANTHER" id="PTHR22990">
    <property type="entry name" value="F-BOX ONLY PROTEIN"/>
    <property type="match status" value="1"/>
</dbReference>
<feature type="compositionally biased region" description="Polar residues" evidence="4">
    <location>
        <begin position="419"/>
        <end position="433"/>
    </location>
</feature>
<evidence type="ECO:0000256" key="3">
    <source>
        <dbReference type="ARBA" id="ARBA00022786"/>
    </source>
</evidence>
<dbReference type="InterPro" id="IPR051550">
    <property type="entry name" value="SCF-Subunits/Alg-Epimerases"/>
</dbReference>
<comment type="pathway">
    <text evidence="1">Protein modification; protein ubiquitination.</text>
</comment>
<dbReference type="InterPro" id="IPR022441">
    <property type="entry name" value="Para_beta_helix_rpt-2"/>
</dbReference>
<keyword evidence="3" id="KW-0833">Ubl conjugation pathway</keyword>
<feature type="domain" description="Carbohydrate-binding/sugar hydrolysis" evidence="6">
    <location>
        <begin position="193"/>
        <end position="365"/>
    </location>
</feature>
<dbReference type="InterPro" id="IPR007742">
    <property type="entry name" value="NosD_dom"/>
</dbReference>
<dbReference type="SMART" id="SM00722">
    <property type="entry name" value="CASH"/>
    <property type="match status" value="2"/>
</dbReference>
<keyword evidence="8" id="KW-1185">Reference proteome</keyword>
<protein>
    <submittedName>
        <fullName evidence="7">Nitrous oxide reductase family maturation protein NosD</fullName>
    </submittedName>
</protein>
<evidence type="ECO:0000256" key="2">
    <source>
        <dbReference type="ARBA" id="ARBA00022737"/>
    </source>
</evidence>
<accession>A0ABY9TSS6</accession>
<reference evidence="8" key="1">
    <citation type="submission" date="2023-09" db="EMBL/GenBank/DDBJ databases">
        <authorList>
            <person name="Li S."/>
            <person name="Li X."/>
            <person name="Zhang C."/>
            <person name="Zhao Z."/>
        </authorList>
    </citation>
    <scope>NUCLEOTIDE SEQUENCE [LARGE SCALE GENOMIC DNA]</scope>
    <source>
        <strain evidence="8">SQ149</strain>
    </source>
</reference>
<feature type="domain" description="Carbohydrate-binding/sugar hydrolysis" evidence="6">
    <location>
        <begin position="47"/>
        <end position="187"/>
    </location>
</feature>
<dbReference type="NCBIfam" id="TIGR04247">
    <property type="entry name" value="NosD_copper_fam"/>
    <property type="match status" value="1"/>
</dbReference>
<feature type="signal peptide" evidence="5">
    <location>
        <begin position="1"/>
        <end position="21"/>
    </location>
</feature>